<dbReference type="GO" id="GO:0022857">
    <property type="term" value="F:transmembrane transporter activity"/>
    <property type="evidence" value="ECO:0007669"/>
    <property type="project" value="InterPro"/>
</dbReference>
<dbReference type="Proteomes" id="UP000240509">
    <property type="component" value="Unassembled WGS sequence"/>
</dbReference>
<protein>
    <submittedName>
        <fullName evidence="9">MFS transporter</fullName>
    </submittedName>
</protein>
<sequence>MSGLTVMLGFSMFFLSVLWFIVDVLEQPAVLGIVLMAVSIPRVAMMIYGGVLADKIRKSFIMFTTNFLQVLVMAAMIVLFVNDWLQISSLIVIALVFGFLDAFFFPAVSSMIPIIVRDEELQRANSLFQGSTELMFIIGPLIAGFLLTIGDFTLTFSAAGLFILVSAVLVFPPFIKDPEPDKRPEGSTAVTDLKEGLAYVWNSSLHRSGTFTIVIINLFMIGPLIVSFPILVSALGGTPFELSLLEGGLAAGTFLASVALIAWNVRNRRGRLVLYALLASFILFFVFSQVETMPFLVLLTAFSGFAAMFVYLPTVTMVQEKTDKAKLGRVMSIITLAASGFEPVAFGLISLLVAAQLPIQTILSVTAVTGLLLGVLLVWKSPDFRKMD</sequence>
<dbReference type="GO" id="GO:0005886">
    <property type="term" value="C:plasma membrane"/>
    <property type="evidence" value="ECO:0007669"/>
    <property type="project" value="UniProtKB-SubCell"/>
</dbReference>
<reference evidence="9 10" key="1">
    <citation type="submission" date="2018-03" db="EMBL/GenBank/DDBJ databases">
        <title>Alkalicoccus saliphilus sp. nov., isolated from a mineral pool.</title>
        <authorList>
            <person name="Zhao B."/>
        </authorList>
    </citation>
    <scope>NUCLEOTIDE SEQUENCE [LARGE SCALE GENOMIC DNA]</scope>
    <source>
        <strain evidence="9 10">6AG</strain>
    </source>
</reference>
<evidence type="ECO:0000256" key="2">
    <source>
        <dbReference type="ARBA" id="ARBA00022448"/>
    </source>
</evidence>
<evidence type="ECO:0000313" key="9">
    <source>
        <dbReference type="EMBL" id="PTL38641.1"/>
    </source>
</evidence>
<dbReference type="PANTHER" id="PTHR23513">
    <property type="entry name" value="INTEGRAL MEMBRANE EFFLUX PROTEIN-RELATED"/>
    <property type="match status" value="1"/>
</dbReference>
<keyword evidence="6 7" id="KW-0472">Membrane</keyword>
<dbReference type="OrthoDB" id="3613552at2"/>
<evidence type="ECO:0000256" key="3">
    <source>
        <dbReference type="ARBA" id="ARBA00022475"/>
    </source>
</evidence>
<dbReference type="InterPro" id="IPR011701">
    <property type="entry name" value="MFS"/>
</dbReference>
<feature type="transmembrane region" description="Helical" evidence="7">
    <location>
        <begin position="28"/>
        <end position="48"/>
    </location>
</feature>
<dbReference type="Pfam" id="PF07690">
    <property type="entry name" value="MFS_1"/>
    <property type="match status" value="1"/>
</dbReference>
<evidence type="ECO:0000313" key="10">
    <source>
        <dbReference type="Proteomes" id="UP000240509"/>
    </source>
</evidence>
<feature type="transmembrane region" description="Helical" evidence="7">
    <location>
        <begin position="155"/>
        <end position="175"/>
    </location>
</feature>
<accession>A0A2T4U5G3</accession>
<feature type="transmembrane region" description="Helical" evidence="7">
    <location>
        <begin position="359"/>
        <end position="379"/>
    </location>
</feature>
<organism evidence="9 10">
    <name type="scientific">Alkalicoccus saliphilus</name>
    <dbReference type="NCBI Taxonomy" id="200989"/>
    <lineage>
        <taxon>Bacteria</taxon>
        <taxon>Bacillati</taxon>
        <taxon>Bacillota</taxon>
        <taxon>Bacilli</taxon>
        <taxon>Bacillales</taxon>
        <taxon>Bacillaceae</taxon>
        <taxon>Alkalicoccus</taxon>
    </lineage>
</organism>
<dbReference type="InterPro" id="IPR036259">
    <property type="entry name" value="MFS_trans_sf"/>
</dbReference>
<keyword evidence="5 7" id="KW-1133">Transmembrane helix</keyword>
<keyword evidence="3" id="KW-1003">Cell membrane</keyword>
<evidence type="ECO:0000256" key="4">
    <source>
        <dbReference type="ARBA" id="ARBA00022692"/>
    </source>
</evidence>
<evidence type="ECO:0000256" key="1">
    <source>
        <dbReference type="ARBA" id="ARBA00004651"/>
    </source>
</evidence>
<comment type="caution">
    <text evidence="9">The sequence shown here is derived from an EMBL/GenBank/DDBJ whole genome shotgun (WGS) entry which is preliminary data.</text>
</comment>
<gene>
    <name evidence="9" type="ORF">C6Y45_10620</name>
</gene>
<keyword evidence="2" id="KW-0813">Transport</keyword>
<dbReference type="AlphaFoldDB" id="A0A2T4U5G3"/>
<feature type="transmembrane region" description="Helical" evidence="7">
    <location>
        <begin position="87"/>
        <end position="115"/>
    </location>
</feature>
<dbReference type="CDD" id="cd06173">
    <property type="entry name" value="MFS_MefA_like"/>
    <property type="match status" value="1"/>
</dbReference>
<dbReference type="Gene3D" id="1.20.1250.20">
    <property type="entry name" value="MFS general substrate transporter like domains"/>
    <property type="match status" value="2"/>
</dbReference>
<feature type="transmembrane region" description="Helical" evidence="7">
    <location>
        <begin position="211"/>
        <end position="232"/>
    </location>
</feature>
<feature type="transmembrane region" description="Helical" evidence="7">
    <location>
        <begin position="5"/>
        <end position="22"/>
    </location>
</feature>
<evidence type="ECO:0000256" key="5">
    <source>
        <dbReference type="ARBA" id="ARBA00022989"/>
    </source>
</evidence>
<dbReference type="PANTHER" id="PTHR23513:SF6">
    <property type="entry name" value="MAJOR FACILITATOR SUPERFAMILY ASSOCIATED DOMAIN-CONTAINING PROTEIN"/>
    <property type="match status" value="1"/>
</dbReference>
<name>A0A2T4U5G3_9BACI</name>
<evidence type="ECO:0000259" key="8">
    <source>
        <dbReference type="PROSITE" id="PS50850"/>
    </source>
</evidence>
<feature type="transmembrane region" description="Helical" evidence="7">
    <location>
        <begin position="244"/>
        <end position="265"/>
    </location>
</feature>
<keyword evidence="10" id="KW-1185">Reference proteome</keyword>
<dbReference type="PROSITE" id="PS50850">
    <property type="entry name" value="MFS"/>
    <property type="match status" value="1"/>
</dbReference>
<dbReference type="SUPFAM" id="SSF103473">
    <property type="entry name" value="MFS general substrate transporter"/>
    <property type="match status" value="1"/>
</dbReference>
<dbReference type="EMBL" id="PZJJ01000016">
    <property type="protein sequence ID" value="PTL38641.1"/>
    <property type="molecule type" value="Genomic_DNA"/>
</dbReference>
<feature type="domain" description="Major facilitator superfamily (MFS) profile" evidence="8">
    <location>
        <begin position="1"/>
        <end position="382"/>
    </location>
</feature>
<feature type="transmembrane region" description="Helical" evidence="7">
    <location>
        <begin position="296"/>
        <end position="318"/>
    </location>
</feature>
<feature type="transmembrane region" description="Helical" evidence="7">
    <location>
        <begin position="272"/>
        <end position="290"/>
    </location>
</feature>
<proteinExistence type="predicted"/>
<keyword evidence="4 7" id="KW-0812">Transmembrane</keyword>
<feature type="transmembrane region" description="Helical" evidence="7">
    <location>
        <begin position="330"/>
        <end position="353"/>
    </location>
</feature>
<evidence type="ECO:0000256" key="7">
    <source>
        <dbReference type="SAM" id="Phobius"/>
    </source>
</evidence>
<dbReference type="InterPro" id="IPR020846">
    <property type="entry name" value="MFS_dom"/>
</dbReference>
<comment type="subcellular location">
    <subcellularLocation>
        <location evidence="1">Cell membrane</location>
        <topology evidence="1">Multi-pass membrane protein</topology>
    </subcellularLocation>
</comment>
<feature type="transmembrane region" description="Helical" evidence="7">
    <location>
        <begin position="127"/>
        <end position="149"/>
    </location>
</feature>
<evidence type="ECO:0000256" key="6">
    <source>
        <dbReference type="ARBA" id="ARBA00023136"/>
    </source>
</evidence>
<feature type="transmembrane region" description="Helical" evidence="7">
    <location>
        <begin position="60"/>
        <end position="81"/>
    </location>
</feature>